<accession>D2VXA7</accession>
<dbReference type="GO" id="GO:0032039">
    <property type="term" value="C:integrator complex"/>
    <property type="evidence" value="ECO:0007669"/>
    <property type="project" value="InterPro"/>
</dbReference>
<dbReference type="GO" id="GO:0034472">
    <property type="term" value="P:snRNA 3'-end processing"/>
    <property type="evidence" value="ECO:0007669"/>
    <property type="project" value="TreeGrafter"/>
</dbReference>
<dbReference type="AlphaFoldDB" id="D2VXA7"/>
<dbReference type="KEGG" id="ngr:NAEGRDRAFT_73678"/>
<dbReference type="SUPFAM" id="SSF48371">
    <property type="entry name" value="ARM repeat"/>
    <property type="match status" value="1"/>
</dbReference>
<dbReference type="InterPro" id="IPR011989">
    <property type="entry name" value="ARM-like"/>
</dbReference>
<dbReference type="RefSeq" id="XP_002671339.1">
    <property type="nucleotide sequence ID" value="XM_002671293.1"/>
</dbReference>
<evidence type="ECO:0000313" key="3">
    <source>
        <dbReference type="EMBL" id="EFC38595.1"/>
    </source>
</evidence>
<dbReference type="Pfam" id="PF24436">
    <property type="entry name" value="INTS7_N"/>
    <property type="match status" value="1"/>
</dbReference>
<proteinExistence type="inferred from homology"/>
<dbReference type="VEuPathDB" id="AmoebaDB:NAEGRDRAFT_73678"/>
<protein>
    <submittedName>
        <fullName evidence="3">Predicted protein</fullName>
    </submittedName>
</protein>
<dbReference type="InterPro" id="IPR016024">
    <property type="entry name" value="ARM-type_fold"/>
</dbReference>
<dbReference type="GeneID" id="8858041"/>
<evidence type="ECO:0000313" key="4">
    <source>
        <dbReference type="Proteomes" id="UP000006671"/>
    </source>
</evidence>
<dbReference type="STRING" id="5762.D2VXA7"/>
<gene>
    <name evidence="3" type="ORF">NAEGRDRAFT_73678</name>
</gene>
<dbReference type="eggNOG" id="KOG1988">
    <property type="taxonomic scope" value="Eukaryota"/>
</dbReference>
<dbReference type="InterPro" id="IPR033060">
    <property type="entry name" value="INTS7"/>
</dbReference>
<dbReference type="OrthoDB" id="275783at2759"/>
<organism evidence="4">
    <name type="scientific">Naegleria gruberi</name>
    <name type="common">Amoeba</name>
    <dbReference type="NCBI Taxonomy" id="5762"/>
    <lineage>
        <taxon>Eukaryota</taxon>
        <taxon>Discoba</taxon>
        <taxon>Heterolobosea</taxon>
        <taxon>Tetramitia</taxon>
        <taxon>Eutetramitia</taxon>
        <taxon>Vahlkampfiidae</taxon>
        <taxon>Naegleria</taxon>
    </lineage>
</organism>
<reference evidence="3 4" key="1">
    <citation type="journal article" date="2010" name="Cell">
        <title>The genome of Naegleria gruberi illuminates early eukaryotic versatility.</title>
        <authorList>
            <person name="Fritz-Laylin L.K."/>
            <person name="Prochnik S.E."/>
            <person name="Ginger M.L."/>
            <person name="Dacks J.B."/>
            <person name="Carpenter M.L."/>
            <person name="Field M.C."/>
            <person name="Kuo A."/>
            <person name="Paredez A."/>
            <person name="Chapman J."/>
            <person name="Pham J."/>
            <person name="Shu S."/>
            <person name="Neupane R."/>
            <person name="Cipriano M."/>
            <person name="Mancuso J."/>
            <person name="Tu H."/>
            <person name="Salamov A."/>
            <person name="Lindquist E."/>
            <person name="Shapiro H."/>
            <person name="Lucas S."/>
            <person name="Grigoriev I.V."/>
            <person name="Cande W.Z."/>
            <person name="Fulton C."/>
            <person name="Rokhsar D.S."/>
            <person name="Dawson S.C."/>
        </authorList>
    </citation>
    <scope>NUCLEOTIDE SEQUENCE [LARGE SCALE GENOMIC DNA]</scope>
    <source>
        <strain evidence="3 4">NEG-M</strain>
    </source>
</reference>
<sequence>MLSRNESSSAGINASSGLESNNFQMGLEAEAMSFLITLKKGVHSTVVSQQIQSIVRFTDLITEYPLPIIANTALLKLADVFRDCNNNFVRYWIVSVFEEVKGELLKVLNHDELIKRFSAVLGSNDPIARSLALRMFGHMADILSDRTDLHHHIEKNLLTCIEGYERESCIIAIEQICSTSKHFASQILPQLETLLSDIKTPPNAKLSLIRVLRYMHTDVNTVNRTFKLCSEVLLKTYPTTPFILVILETVTQLTQNSIFIAKDTFQLLFNIFKYESRKKVKISAINNITNLSKTLSDTYTFEFPFKVRITIIFIEFLQILKILHDSLNNSPFDSVKLAVLRLLASLSYSPFNVKRWLKYSEENNIIHIVELLLFYRNLQISDLAFEILINAARHSNESEEVIEPLLSTLLRAFCFSVTYRVSNNDNLLYVVSIYSILIEKISII</sequence>
<evidence type="ECO:0000259" key="2">
    <source>
        <dbReference type="Pfam" id="PF24436"/>
    </source>
</evidence>
<dbReference type="EMBL" id="GG738906">
    <property type="protein sequence ID" value="EFC38595.1"/>
    <property type="molecule type" value="Genomic_DNA"/>
</dbReference>
<dbReference type="Proteomes" id="UP000006671">
    <property type="component" value="Unassembled WGS sequence"/>
</dbReference>
<dbReference type="InterPro" id="IPR056516">
    <property type="entry name" value="INTS7_N"/>
</dbReference>
<dbReference type="InParanoid" id="D2VXA7"/>
<name>D2VXA7_NAEGR</name>
<dbReference type="Gene3D" id="1.25.10.10">
    <property type="entry name" value="Leucine-rich Repeat Variant"/>
    <property type="match status" value="1"/>
</dbReference>
<evidence type="ECO:0000256" key="1">
    <source>
        <dbReference type="ARBA" id="ARBA00008565"/>
    </source>
</evidence>
<feature type="domain" description="Integrator complex subunit 7 N-terminal" evidence="2">
    <location>
        <begin position="35"/>
        <end position="406"/>
    </location>
</feature>
<comment type="similarity">
    <text evidence="1">Belongs to the Integrator subunit 7 family.</text>
</comment>
<dbReference type="PANTHER" id="PTHR13322">
    <property type="entry name" value="C1ORF73 PROTEIN"/>
    <property type="match status" value="1"/>
</dbReference>
<keyword evidence="4" id="KW-1185">Reference proteome</keyword>
<dbReference type="PANTHER" id="PTHR13322:SF2">
    <property type="entry name" value="INTEGRATOR COMPLEX SUBUNIT 7"/>
    <property type="match status" value="1"/>
</dbReference>